<gene>
    <name evidence="3" type="ORF">HUG17_1136</name>
</gene>
<feature type="transmembrane region" description="Helical" evidence="2">
    <location>
        <begin position="31"/>
        <end position="50"/>
    </location>
</feature>
<reference evidence="3" key="1">
    <citation type="submission" date="2020-06" db="EMBL/GenBank/DDBJ databases">
        <authorList>
            <person name="Ji K."/>
            <person name="Li J."/>
        </authorList>
    </citation>
    <scope>NUCLEOTIDE SEQUENCE</scope>
    <source>
        <strain evidence="3">JKM2019</strain>
        <tissue evidence="3">Whole body</tissue>
    </source>
</reference>
<protein>
    <submittedName>
        <fullName evidence="3">Uncharacterized protein</fullName>
    </submittedName>
</protein>
<sequence>MQKCKLISISSLISLWILLSQYIIIIDNAPIVPILTALAASAVGLFQIQIDTLHIAKYIRDASHHKRNRGAFVRDLLYTAFYRSGQEYNVIVFNLAEEHQQQLYGVNFYGSVAFTDGTRFGIWVFEHGKFENHGARGWHNWGMIGSFKKSKDGATIYFRRRHRSSTTTIATTLDSSTRQTSTYLTTTTTTTTASTTTIAVPIVDLKIEHLQQVPGSNKIFSLDNIEIKNESKINNNTNTTINSNHQLKMEHLQKILDDKTFQDDNATEVNDGSSSSSSSEPNKVEIKIKIEDKRTKNKSKSKKKA</sequence>
<feature type="transmembrane region" description="Helical" evidence="2">
    <location>
        <begin position="7"/>
        <end position="25"/>
    </location>
</feature>
<dbReference type="Proteomes" id="UP000828236">
    <property type="component" value="Unassembled WGS sequence"/>
</dbReference>
<evidence type="ECO:0000256" key="1">
    <source>
        <dbReference type="SAM" id="MobiDB-lite"/>
    </source>
</evidence>
<organism evidence="3">
    <name type="scientific">Dermatophagoides farinae</name>
    <name type="common">American house dust mite</name>
    <dbReference type="NCBI Taxonomy" id="6954"/>
    <lineage>
        <taxon>Eukaryota</taxon>
        <taxon>Metazoa</taxon>
        <taxon>Ecdysozoa</taxon>
        <taxon>Arthropoda</taxon>
        <taxon>Chelicerata</taxon>
        <taxon>Arachnida</taxon>
        <taxon>Acari</taxon>
        <taxon>Acariformes</taxon>
        <taxon>Sarcoptiformes</taxon>
        <taxon>Astigmata</taxon>
        <taxon>Psoroptidia</taxon>
        <taxon>Analgoidea</taxon>
        <taxon>Pyroglyphidae</taxon>
        <taxon>Dermatophagoidinae</taxon>
        <taxon>Dermatophagoides</taxon>
    </lineage>
</organism>
<keyword evidence="2" id="KW-1133">Transmembrane helix</keyword>
<feature type="region of interest" description="Disordered" evidence="1">
    <location>
        <begin position="262"/>
        <end position="305"/>
    </location>
</feature>
<dbReference type="AlphaFoldDB" id="A0A9D4P7V3"/>
<dbReference type="OrthoDB" id="6511584at2759"/>
<dbReference type="EMBL" id="SDOV01000001">
    <property type="protein sequence ID" value="KAH7645598.1"/>
    <property type="molecule type" value="Genomic_DNA"/>
</dbReference>
<evidence type="ECO:0000313" key="3">
    <source>
        <dbReference type="EMBL" id="KAH7645598.1"/>
    </source>
</evidence>
<comment type="caution">
    <text evidence="3">The sequence shown here is derived from an EMBL/GenBank/DDBJ whole genome shotgun (WGS) entry which is preliminary data.</text>
</comment>
<evidence type="ECO:0000256" key="2">
    <source>
        <dbReference type="SAM" id="Phobius"/>
    </source>
</evidence>
<feature type="compositionally biased region" description="Basic and acidic residues" evidence="1">
    <location>
        <begin position="282"/>
        <end position="294"/>
    </location>
</feature>
<keyword evidence="2" id="KW-0812">Transmembrane</keyword>
<proteinExistence type="predicted"/>
<feature type="compositionally biased region" description="Polar residues" evidence="1">
    <location>
        <begin position="263"/>
        <end position="272"/>
    </location>
</feature>
<accession>A0A9D4P7V3</accession>
<name>A0A9D4P7V3_DERFA</name>
<keyword evidence="2" id="KW-0472">Membrane</keyword>
<reference evidence="3" key="2">
    <citation type="journal article" date="2021" name="World Allergy Organ. J.">
        <title>Chromosome-level assembly of Dermatophagoides farinae genome and transcriptome reveals two novel allergens Der f 37 and Der f 39.</title>
        <authorList>
            <person name="Chen J."/>
            <person name="Cai Z."/>
            <person name="Fan D."/>
            <person name="Hu J."/>
            <person name="Hou Y."/>
            <person name="He Y."/>
            <person name="Zhang Z."/>
            <person name="Zhao Z."/>
            <person name="Gao P."/>
            <person name="Hu W."/>
            <person name="Sun J."/>
            <person name="Li J."/>
            <person name="Ji K."/>
        </authorList>
    </citation>
    <scope>NUCLEOTIDE SEQUENCE</scope>
    <source>
        <strain evidence="3">JKM2019</strain>
    </source>
</reference>
<feature type="compositionally biased region" description="Basic residues" evidence="1">
    <location>
        <begin position="295"/>
        <end position="305"/>
    </location>
</feature>